<dbReference type="NCBIfam" id="NF033192">
    <property type="entry name" value="JDVT-CAAX"/>
    <property type="match status" value="1"/>
</dbReference>
<evidence type="ECO:0000313" key="6">
    <source>
        <dbReference type="Proteomes" id="UP000474565"/>
    </source>
</evidence>
<organism evidence="4 6">
    <name type="scientific">Duganella lactea</name>
    <dbReference type="NCBI Taxonomy" id="2692173"/>
    <lineage>
        <taxon>Bacteria</taxon>
        <taxon>Pseudomonadati</taxon>
        <taxon>Pseudomonadota</taxon>
        <taxon>Betaproteobacteria</taxon>
        <taxon>Burkholderiales</taxon>
        <taxon>Oxalobacteraceae</taxon>
        <taxon>Telluria group</taxon>
        <taxon>Duganella</taxon>
    </lineage>
</organism>
<evidence type="ECO:0000256" key="1">
    <source>
        <dbReference type="SAM" id="Phobius"/>
    </source>
</evidence>
<dbReference type="GO" id="GO:0080120">
    <property type="term" value="P:CAAX-box protein maturation"/>
    <property type="evidence" value="ECO:0007669"/>
    <property type="project" value="UniProtKB-ARBA"/>
</dbReference>
<evidence type="ECO:0000313" key="4">
    <source>
        <dbReference type="EMBL" id="MYM82430.1"/>
    </source>
</evidence>
<sequence>MATVARLLLLAPLLEEWVVRAGLHAWLLQRTAPAIALLVSALAFSALHLGSGLTAAALVFGPGLLFGAVYQRWRDWRWCALLHALCNASAITVCGSVSGP</sequence>
<feature type="domain" description="CAAX prenyl protease 2/Lysostaphin resistance protein A-like" evidence="2">
    <location>
        <begin position="3"/>
        <end position="88"/>
    </location>
</feature>
<keyword evidence="1" id="KW-1133">Transmembrane helix</keyword>
<keyword evidence="5" id="KW-1185">Reference proteome</keyword>
<evidence type="ECO:0000313" key="5">
    <source>
        <dbReference type="Proteomes" id="UP000449678"/>
    </source>
</evidence>
<proteinExistence type="predicted"/>
<dbReference type="GO" id="GO:0006508">
    <property type="term" value="P:proteolysis"/>
    <property type="evidence" value="ECO:0007669"/>
    <property type="project" value="UniProtKB-KW"/>
</dbReference>
<dbReference type="GO" id="GO:0004175">
    <property type="term" value="F:endopeptidase activity"/>
    <property type="evidence" value="ECO:0007669"/>
    <property type="project" value="UniProtKB-ARBA"/>
</dbReference>
<keyword evidence="1" id="KW-0472">Membrane</keyword>
<dbReference type="EMBL" id="WWCO01000008">
    <property type="protein sequence ID" value="MYM35486.1"/>
    <property type="molecule type" value="Genomic_DNA"/>
</dbReference>
<dbReference type="Proteomes" id="UP000449678">
    <property type="component" value="Unassembled WGS sequence"/>
</dbReference>
<keyword evidence="4" id="KW-0645">Protease</keyword>
<evidence type="ECO:0000259" key="2">
    <source>
        <dbReference type="Pfam" id="PF02517"/>
    </source>
</evidence>
<keyword evidence="4" id="KW-0378">Hydrolase</keyword>
<accession>A0A6L8MH96</accession>
<gene>
    <name evidence="3" type="ORF">GTP38_14210</name>
    <name evidence="4" type="ORF">GTP44_10755</name>
</gene>
<dbReference type="EMBL" id="WWCP01000010">
    <property type="protein sequence ID" value="MYM82430.1"/>
    <property type="molecule type" value="Genomic_DNA"/>
</dbReference>
<dbReference type="InterPro" id="IPR003675">
    <property type="entry name" value="Rce1/LyrA-like_dom"/>
</dbReference>
<dbReference type="AlphaFoldDB" id="A0A6L8MH96"/>
<feature type="transmembrane region" description="Helical" evidence="1">
    <location>
        <begin position="37"/>
        <end position="66"/>
    </location>
</feature>
<protein>
    <submittedName>
        <fullName evidence="4">JDVT-CTERM system CAAX-type protease</fullName>
    </submittedName>
</protein>
<keyword evidence="1" id="KW-0812">Transmembrane</keyword>
<dbReference type="Proteomes" id="UP000474565">
    <property type="component" value="Unassembled WGS sequence"/>
</dbReference>
<name>A0A6L8MH96_9BURK</name>
<dbReference type="Pfam" id="PF02517">
    <property type="entry name" value="Rce1-like"/>
    <property type="match status" value="1"/>
</dbReference>
<reference evidence="5 6" key="1">
    <citation type="submission" date="2019-12" db="EMBL/GenBank/DDBJ databases">
        <title>Novel species isolated from a subtropical stream in China.</title>
        <authorList>
            <person name="Lu H."/>
        </authorList>
    </citation>
    <scope>NUCLEOTIDE SEQUENCE [LARGE SCALE GENOMIC DNA]</scope>
    <source>
        <strain evidence="4 6">FT50W</strain>
        <strain evidence="3 5">FT94W</strain>
    </source>
</reference>
<evidence type="ECO:0000313" key="3">
    <source>
        <dbReference type="EMBL" id="MYM35486.1"/>
    </source>
</evidence>
<comment type="caution">
    <text evidence="4">The sequence shown here is derived from an EMBL/GenBank/DDBJ whole genome shotgun (WGS) entry which is preliminary data.</text>
</comment>